<sequence>MLNKIKSTAQTLKGKTVKLTLVAGTALASSSAFANNVEAIEAAVTSGQNMVSLTTSGVIALAALGFGLGMVVSWLRR</sequence>
<feature type="transmembrane region" description="Helical" evidence="1">
    <location>
        <begin position="50"/>
        <end position="75"/>
    </location>
</feature>
<evidence type="ECO:0008006" key="4">
    <source>
        <dbReference type="Google" id="ProtNLM"/>
    </source>
</evidence>
<protein>
    <recommendedName>
        <fullName evidence="4">Phage coat protein</fullName>
    </recommendedName>
</protein>
<name>A0AAU6VJN2_UNCXX</name>
<dbReference type="AlphaFoldDB" id="A0AAU6VJN2"/>
<reference evidence="3" key="1">
    <citation type="submission" date="2022-03" db="EMBL/GenBank/DDBJ databases">
        <title>Sea Food Isolates.</title>
        <authorList>
            <person name="Li c."/>
        </authorList>
    </citation>
    <scope>NUCLEOTIDE SEQUENCE</scope>
    <source>
        <strain evidence="3">19MO03SA05</strain>
    </source>
</reference>
<keyword evidence="2" id="KW-0732">Signal</keyword>
<evidence type="ECO:0000313" key="3">
    <source>
        <dbReference type="EMBL" id="XAG85657.1"/>
    </source>
</evidence>
<gene>
    <name evidence="3" type="ORF">MRM63_06705</name>
</gene>
<dbReference type="EMBL" id="CP095350">
    <property type="protein sequence ID" value="XAG85657.1"/>
    <property type="molecule type" value="Genomic_DNA"/>
</dbReference>
<evidence type="ECO:0000256" key="2">
    <source>
        <dbReference type="SAM" id="SignalP"/>
    </source>
</evidence>
<proteinExistence type="predicted"/>
<keyword evidence="1" id="KW-1133">Transmembrane helix</keyword>
<organism evidence="3">
    <name type="scientific">bacterium 19MO03SA05</name>
    <dbReference type="NCBI Taxonomy" id="2920620"/>
    <lineage>
        <taxon>Bacteria</taxon>
    </lineage>
</organism>
<feature type="chain" id="PRO_5043896314" description="Phage coat protein" evidence="2">
    <location>
        <begin position="35"/>
        <end position="77"/>
    </location>
</feature>
<accession>A0AAU6VJN2</accession>
<keyword evidence="1" id="KW-0812">Transmembrane</keyword>
<evidence type="ECO:0000256" key="1">
    <source>
        <dbReference type="SAM" id="Phobius"/>
    </source>
</evidence>
<keyword evidence="1" id="KW-0472">Membrane</keyword>
<feature type="signal peptide" evidence="2">
    <location>
        <begin position="1"/>
        <end position="34"/>
    </location>
</feature>